<protein>
    <recommendedName>
        <fullName evidence="8">Peptidase S54 rhomboid domain-containing protein</fullName>
    </recommendedName>
</protein>
<evidence type="ECO:0000256" key="5">
    <source>
        <dbReference type="ARBA" id="ARBA00022989"/>
    </source>
</evidence>
<feature type="transmembrane region" description="Helical" evidence="7">
    <location>
        <begin position="373"/>
        <end position="399"/>
    </location>
</feature>
<evidence type="ECO:0000259" key="8">
    <source>
        <dbReference type="Pfam" id="PF01694"/>
    </source>
</evidence>
<name>A0A8H8BUS6_9HELO</name>
<dbReference type="InterPro" id="IPR050925">
    <property type="entry name" value="Rhomboid_protease_S54"/>
</dbReference>
<dbReference type="EMBL" id="JAFJYH010000021">
    <property type="protein sequence ID" value="KAG4424418.1"/>
    <property type="molecule type" value="Genomic_DNA"/>
</dbReference>
<dbReference type="PANTHER" id="PTHR43731:SF14">
    <property type="entry name" value="PRESENILIN-ASSOCIATED RHOMBOID-LIKE PROTEIN, MITOCHONDRIAL"/>
    <property type="match status" value="1"/>
</dbReference>
<comment type="subcellular location">
    <subcellularLocation>
        <location evidence="1">Membrane</location>
        <topology evidence="1">Multi-pass membrane protein</topology>
    </subcellularLocation>
</comment>
<sequence>MNPLWPASIRASCFNPRSVLQSCHKIDSLAARLAQRSIRTYAISSLPLRRRDAVTSKQGSLSAWQFSNAAFKLPAGIRAFATQRIIQHYDDLPADYTDEDGLKFREKFLSKEEVDSIFGKKIIAANTANRMLRVLHGRRVAGTLGDPSFTSSAYEAKAIESGLEWLRKNVPVNEIECAGLRAEKELAEMEEDIVSDAERIGLYQPNSGGGQNVYGDSVIDRVRKANEAKLDAKEKAKKEDLSQADEIRQNTGTLQTRPQSQVELRRPGEHPLLKYYIERSKVAPDTPPEMSKWERLWPSGLLTLAVIGGSIIFAAVYTPPRRESRAWPDMPPAAATVISIILLNAIVLGAWRVPAAFRVLNKYFLTLPGYPRALSMVGNVFSHQTIGHFTMNMVVIWFVGVRLHEEVGRGTFLAIYLSSGAVGSFVSLASWVLRNNFVSSSLGASGAICGIVAAYLLLNSDNKVTLFGVFPPEDWPSISALMLLALMVSADVFMVWRGNKVIMVDHWAHLGGYAAGAVAAGVLRRQQTERREREMERRKNLGIVGRIREGRL</sequence>
<feature type="transmembrane region" description="Helical" evidence="7">
    <location>
        <begin position="411"/>
        <end position="431"/>
    </location>
</feature>
<keyword evidence="5 7" id="KW-1133">Transmembrane helix</keyword>
<feature type="transmembrane region" description="Helical" evidence="7">
    <location>
        <begin position="478"/>
        <end position="496"/>
    </location>
</feature>
<proteinExistence type="inferred from homology"/>
<keyword evidence="10" id="KW-1185">Reference proteome</keyword>
<dbReference type="PANTHER" id="PTHR43731">
    <property type="entry name" value="RHOMBOID PROTEASE"/>
    <property type="match status" value="1"/>
</dbReference>
<dbReference type="FunFam" id="1.20.1540.10:FF:000012">
    <property type="entry name" value="Rhomboid family protein"/>
    <property type="match status" value="1"/>
</dbReference>
<dbReference type="Pfam" id="PF01694">
    <property type="entry name" value="Rhomboid"/>
    <property type="match status" value="1"/>
</dbReference>
<keyword evidence="6 7" id="KW-0472">Membrane</keyword>
<dbReference type="AlphaFoldDB" id="A0A8H8BUS6"/>
<dbReference type="Gene3D" id="1.20.1540.10">
    <property type="entry name" value="Rhomboid-like"/>
    <property type="match status" value="1"/>
</dbReference>
<organism evidence="9 10">
    <name type="scientific">Cadophora malorum</name>
    <dbReference type="NCBI Taxonomy" id="108018"/>
    <lineage>
        <taxon>Eukaryota</taxon>
        <taxon>Fungi</taxon>
        <taxon>Dikarya</taxon>
        <taxon>Ascomycota</taxon>
        <taxon>Pezizomycotina</taxon>
        <taxon>Leotiomycetes</taxon>
        <taxon>Helotiales</taxon>
        <taxon>Ploettnerulaceae</taxon>
        <taxon>Cadophora</taxon>
    </lineage>
</organism>
<evidence type="ECO:0000256" key="6">
    <source>
        <dbReference type="ARBA" id="ARBA00023136"/>
    </source>
</evidence>
<dbReference type="GO" id="GO:0006465">
    <property type="term" value="P:signal peptide processing"/>
    <property type="evidence" value="ECO:0007669"/>
    <property type="project" value="TreeGrafter"/>
</dbReference>
<reference evidence="9" key="1">
    <citation type="submission" date="2021-02" db="EMBL/GenBank/DDBJ databases">
        <title>Genome sequence Cadophora malorum strain M34.</title>
        <authorList>
            <person name="Stefanovic E."/>
            <person name="Vu D."/>
            <person name="Scully C."/>
            <person name="Dijksterhuis J."/>
            <person name="Roader J."/>
            <person name="Houbraken J."/>
        </authorList>
    </citation>
    <scope>NUCLEOTIDE SEQUENCE</scope>
    <source>
        <strain evidence="9">M34</strain>
    </source>
</reference>
<dbReference type="InterPro" id="IPR022764">
    <property type="entry name" value="Peptidase_S54_rhomboid_dom"/>
</dbReference>
<accession>A0A8H8BUS6</accession>
<dbReference type="Proteomes" id="UP000664132">
    <property type="component" value="Unassembled WGS sequence"/>
</dbReference>
<evidence type="ECO:0000256" key="4">
    <source>
        <dbReference type="ARBA" id="ARBA00022801"/>
    </source>
</evidence>
<dbReference type="GO" id="GO:0016020">
    <property type="term" value="C:membrane"/>
    <property type="evidence" value="ECO:0007669"/>
    <property type="project" value="UniProtKB-SubCell"/>
</dbReference>
<dbReference type="OrthoDB" id="10260614at2759"/>
<feature type="transmembrane region" description="Helical" evidence="7">
    <location>
        <begin position="437"/>
        <end position="458"/>
    </location>
</feature>
<feature type="transmembrane region" description="Helical" evidence="7">
    <location>
        <begin position="330"/>
        <end position="353"/>
    </location>
</feature>
<evidence type="ECO:0000256" key="7">
    <source>
        <dbReference type="SAM" id="Phobius"/>
    </source>
</evidence>
<evidence type="ECO:0000313" key="9">
    <source>
        <dbReference type="EMBL" id="KAG4424418.1"/>
    </source>
</evidence>
<dbReference type="SUPFAM" id="SSF144091">
    <property type="entry name" value="Rhomboid-like"/>
    <property type="match status" value="1"/>
</dbReference>
<feature type="transmembrane region" description="Helical" evidence="7">
    <location>
        <begin position="296"/>
        <end position="318"/>
    </location>
</feature>
<dbReference type="GO" id="GO:0004252">
    <property type="term" value="F:serine-type endopeptidase activity"/>
    <property type="evidence" value="ECO:0007669"/>
    <property type="project" value="InterPro"/>
</dbReference>
<keyword evidence="4" id="KW-0378">Hydrolase</keyword>
<gene>
    <name evidence="9" type="ORF">IFR04_002474</name>
</gene>
<evidence type="ECO:0000256" key="1">
    <source>
        <dbReference type="ARBA" id="ARBA00004141"/>
    </source>
</evidence>
<dbReference type="InterPro" id="IPR035952">
    <property type="entry name" value="Rhomboid-like_sf"/>
</dbReference>
<evidence type="ECO:0000313" key="10">
    <source>
        <dbReference type="Proteomes" id="UP000664132"/>
    </source>
</evidence>
<evidence type="ECO:0000256" key="2">
    <source>
        <dbReference type="ARBA" id="ARBA00009045"/>
    </source>
</evidence>
<keyword evidence="3 7" id="KW-0812">Transmembrane</keyword>
<comment type="similarity">
    <text evidence="2">Belongs to the peptidase S54 family.</text>
</comment>
<evidence type="ECO:0000256" key="3">
    <source>
        <dbReference type="ARBA" id="ARBA00022692"/>
    </source>
</evidence>
<feature type="domain" description="Peptidase S54 rhomboid" evidence="8">
    <location>
        <begin position="376"/>
        <end position="525"/>
    </location>
</feature>
<comment type="caution">
    <text evidence="9">The sequence shown here is derived from an EMBL/GenBank/DDBJ whole genome shotgun (WGS) entry which is preliminary data.</text>
</comment>